<keyword evidence="2" id="KW-0201">Cytochrome c-type biogenesis</keyword>
<dbReference type="PROSITE" id="PS51352">
    <property type="entry name" value="THIOREDOXIN_2"/>
    <property type="match status" value="1"/>
</dbReference>
<evidence type="ECO:0000256" key="4">
    <source>
        <dbReference type="ARBA" id="ARBA00023284"/>
    </source>
</evidence>
<organism evidence="7 8">
    <name type="scientific">Flavivirga aquimarina</name>
    <dbReference type="NCBI Taxonomy" id="2027862"/>
    <lineage>
        <taxon>Bacteria</taxon>
        <taxon>Pseudomonadati</taxon>
        <taxon>Bacteroidota</taxon>
        <taxon>Flavobacteriia</taxon>
        <taxon>Flavobacteriales</taxon>
        <taxon>Flavobacteriaceae</taxon>
        <taxon>Flavivirga</taxon>
    </lineage>
</organism>
<evidence type="ECO:0000256" key="1">
    <source>
        <dbReference type="ARBA" id="ARBA00004196"/>
    </source>
</evidence>
<comment type="subcellular location">
    <subcellularLocation>
        <location evidence="1">Cell envelope</location>
    </subcellularLocation>
</comment>
<keyword evidence="5" id="KW-0732">Signal</keyword>
<evidence type="ECO:0000313" key="7">
    <source>
        <dbReference type="EMBL" id="MDO5969874.1"/>
    </source>
</evidence>
<evidence type="ECO:0000259" key="6">
    <source>
        <dbReference type="PROSITE" id="PS51352"/>
    </source>
</evidence>
<dbReference type="PANTHER" id="PTHR42852">
    <property type="entry name" value="THIOL:DISULFIDE INTERCHANGE PROTEIN DSBE"/>
    <property type="match status" value="1"/>
</dbReference>
<keyword evidence="8" id="KW-1185">Reference proteome</keyword>
<dbReference type="SUPFAM" id="SSF52833">
    <property type="entry name" value="Thioredoxin-like"/>
    <property type="match status" value="1"/>
</dbReference>
<keyword evidence="3" id="KW-1015">Disulfide bond</keyword>
<comment type="caution">
    <text evidence="7">The sequence shown here is derived from an EMBL/GenBank/DDBJ whole genome shotgun (WGS) entry which is preliminary data.</text>
</comment>
<dbReference type="InterPro" id="IPR036249">
    <property type="entry name" value="Thioredoxin-like_sf"/>
</dbReference>
<protein>
    <submittedName>
        <fullName evidence="7">TlpA disulfide reductase family protein</fullName>
    </submittedName>
</protein>
<reference evidence="7" key="1">
    <citation type="submission" date="2023-07" db="EMBL/GenBank/DDBJ databases">
        <title>Two novel species in the genus Flavivirga.</title>
        <authorList>
            <person name="Kwon K."/>
        </authorList>
    </citation>
    <scope>NUCLEOTIDE SEQUENCE</scope>
    <source>
        <strain evidence="7">KCTC 52353</strain>
    </source>
</reference>
<gene>
    <name evidence="7" type="ORF">Q4Q35_08640</name>
</gene>
<dbReference type="InterPro" id="IPR050553">
    <property type="entry name" value="Thioredoxin_ResA/DsbE_sf"/>
</dbReference>
<evidence type="ECO:0000256" key="5">
    <source>
        <dbReference type="SAM" id="SignalP"/>
    </source>
</evidence>
<evidence type="ECO:0000256" key="2">
    <source>
        <dbReference type="ARBA" id="ARBA00022748"/>
    </source>
</evidence>
<sequence length="459" mass="52303">MKKTILSLALVLSLMACKKETPVDYALFSAKIENLDAKEVTLVKSDQSFSKKIVIESNGTFTDTIKTPPGLYLFTVGKNRTNVYLDTGSAINITVNAKNFNKSFDVSGKGAETTNYILYKNKMISERKGKGMDVYTLEEGNFKSKFKEINQTLNAKLDTAKGIPPAFKALEKRNLNYEYLNELERYAGGYHRQWAKKRGYKPSEGFLAELKGVDLDNGVDFQFSSAYKEMVNRYYNKQIYALSRADTIEYGLQAITVYATIPNQTIKNELIFKKAEYDLYQTIDFEKFYELFINASTNEENNAKITKIYNELKKVNKGQPSPKFIDYKKHSGGTLSLDDLKGTYIYIDVWATWCVPCIKEIPDLKRIEKAYHGKNISFLSISVDNSKDYDKWKKMVVDKNLGGIQVIADNAFDSQFILDYIIKSIPRFILIDPNGVIVTQNAPKPSDPKLIDLFNELHI</sequence>
<dbReference type="Proteomes" id="UP001176883">
    <property type="component" value="Unassembled WGS sequence"/>
</dbReference>
<feature type="chain" id="PRO_5046903149" evidence="5">
    <location>
        <begin position="19"/>
        <end position="459"/>
    </location>
</feature>
<evidence type="ECO:0000256" key="3">
    <source>
        <dbReference type="ARBA" id="ARBA00023157"/>
    </source>
</evidence>
<feature type="domain" description="Thioredoxin" evidence="6">
    <location>
        <begin position="315"/>
        <end position="459"/>
    </location>
</feature>
<dbReference type="PROSITE" id="PS51257">
    <property type="entry name" value="PROKAR_LIPOPROTEIN"/>
    <property type="match status" value="1"/>
</dbReference>
<dbReference type="CDD" id="cd02966">
    <property type="entry name" value="TlpA_like_family"/>
    <property type="match status" value="1"/>
</dbReference>
<dbReference type="Gene3D" id="3.40.30.10">
    <property type="entry name" value="Glutaredoxin"/>
    <property type="match status" value="1"/>
</dbReference>
<dbReference type="EMBL" id="JAUOEK010000096">
    <property type="protein sequence ID" value="MDO5969874.1"/>
    <property type="molecule type" value="Genomic_DNA"/>
</dbReference>
<name>A0ABT8W9Q7_9FLAO</name>
<dbReference type="InterPro" id="IPR013766">
    <property type="entry name" value="Thioredoxin_domain"/>
</dbReference>
<accession>A0ABT8W9Q7</accession>
<dbReference type="InterPro" id="IPR013740">
    <property type="entry name" value="Redoxin"/>
</dbReference>
<evidence type="ECO:0000313" key="8">
    <source>
        <dbReference type="Proteomes" id="UP001176883"/>
    </source>
</evidence>
<proteinExistence type="predicted"/>
<dbReference type="RefSeq" id="WP_303277569.1">
    <property type="nucleotide sequence ID" value="NZ_JAUOEK010000096.1"/>
</dbReference>
<dbReference type="Pfam" id="PF08534">
    <property type="entry name" value="Redoxin"/>
    <property type="match status" value="1"/>
</dbReference>
<dbReference type="PANTHER" id="PTHR42852:SF6">
    <property type="entry name" value="THIOL:DISULFIDE INTERCHANGE PROTEIN DSBE"/>
    <property type="match status" value="1"/>
</dbReference>
<keyword evidence="4" id="KW-0676">Redox-active center</keyword>
<feature type="signal peptide" evidence="5">
    <location>
        <begin position="1"/>
        <end position="18"/>
    </location>
</feature>